<dbReference type="GO" id="GO:0006412">
    <property type="term" value="P:translation"/>
    <property type="evidence" value="ECO:0007669"/>
    <property type="project" value="UniProtKB-KW"/>
</dbReference>
<dbReference type="InterPro" id="IPR002661">
    <property type="entry name" value="Ribosome_recyc_fac"/>
</dbReference>
<dbReference type="Gene3D" id="1.10.132.20">
    <property type="entry name" value="Ribosome-recycling factor"/>
    <property type="match status" value="1"/>
</dbReference>
<dbReference type="GO" id="GO:0043023">
    <property type="term" value="F:ribosomal large subunit binding"/>
    <property type="evidence" value="ECO:0007669"/>
    <property type="project" value="TreeGrafter"/>
</dbReference>
<name>A0A1F8H9A4_9BACT</name>
<dbReference type="InterPro" id="IPR036191">
    <property type="entry name" value="RRF_sf"/>
</dbReference>
<gene>
    <name evidence="5" type="ORF">A3G51_03060</name>
</gene>
<keyword evidence="3" id="KW-0175">Coiled coil</keyword>
<dbReference type="InterPro" id="IPR023584">
    <property type="entry name" value="Ribosome_recyc_fac_dom"/>
</dbReference>
<dbReference type="Pfam" id="PF01765">
    <property type="entry name" value="RRF"/>
    <property type="match status" value="1"/>
</dbReference>
<evidence type="ECO:0000256" key="1">
    <source>
        <dbReference type="ARBA" id="ARBA00005912"/>
    </source>
</evidence>
<reference evidence="5 6" key="1">
    <citation type="journal article" date="2016" name="Nat. Commun.">
        <title>Thousands of microbial genomes shed light on interconnected biogeochemical processes in an aquifer system.</title>
        <authorList>
            <person name="Anantharaman K."/>
            <person name="Brown C.T."/>
            <person name="Hug L.A."/>
            <person name="Sharon I."/>
            <person name="Castelle C.J."/>
            <person name="Probst A.J."/>
            <person name="Thomas B.C."/>
            <person name="Singh A."/>
            <person name="Wilkins M.J."/>
            <person name="Karaoz U."/>
            <person name="Brodie E.L."/>
            <person name="Williams K.H."/>
            <person name="Hubbard S.S."/>
            <person name="Banfield J.F."/>
        </authorList>
    </citation>
    <scope>NUCLEOTIDE SEQUENCE [LARGE SCALE GENOMIC DNA]</scope>
</reference>
<sequence length="184" mass="21541">MYKDHINQRKKDFDAAVEHVRGEIGAIRTGRAHASMVEDIQVDYMDSKFRIKELATINTPEPRMILIQPWDKQAIPNIVKSIKESSLGLNPIDDATGIRLNIPPLTEERRLEFIKLLHQKIEWGKVRVRQVREDVLKKVQAEVKEKKAREDDLFKAKEELQKIINDLNRVFDDMTKKKEQELMS</sequence>
<evidence type="ECO:0000256" key="2">
    <source>
        <dbReference type="ARBA" id="ARBA00022917"/>
    </source>
</evidence>
<dbReference type="Proteomes" id="UP000177745">
    <property type="component" value="Unassembled WGS sequence"/>
</dbReference>
<accession>A0A1F8H9A4</accession>
<dbReference type="PANTHER" id="PTHR20982:SF3">
    <property type="entry name" value="MITOCHONDRIAL RIBOSOME RECYCLING FACTOR PSEUDO 1"/>
    <property type="match status" value="1"/>
</dbReference>
<organism evidence="5 6">
    <name type="scientific">Candidatus Yanofskybacteria bacterium RIFCSPLOWO2_12_FULL_43_11b</name>
    <dbReference type="NCBI Taxonomy" id="1802710"/>
    <lineage>
        <taxon>Bacteria</taxon>
        <taxon>Candidatus Yanofskyibacteriota</taxon>
    </lineage>
</organism>
<evidence type="ECO:0000259" key="4">
    <source>
        <dbReference type="Pfam" id="PF01765"/>
    </source>
</evidence>
<dbReference type="PANTHER" id="PTHR20982">
    <property type="entry name" value="RIBOSOME RECYCLING FACTOR"/>
    <property type="match status" value="1"/>
</dbReference>
<dbReference type="SUPFAM" id="SSF55194">
    <property type="entry name" value="Ribosome recycling factor, RRF"/>
    <property type="match status" value="1"/>
</dbReference>
<evidence type="ECO:0000256" key="3">
    <source>
        <dbReference type="SAM" id="Coils"/>
    </source>
</evidence>
<protein>
    <submittedName>
        <fullName evidence="5">Ribosome recycling factor</fullName>
    </submittedName>
</protein>
<proteinExistence type="inferred from homology"/>
<evidence type="ECO:0000313" key="6">
    <source>
        <dbReference type="Proteomes" id="UP000177745"/>
    </source>
</evidence>
<dbReference type="AlphaFoldDB" id="A0A1F8H9A4"/>
<keyword evidence="2" id="KW-0648">Protein biosynthesis</keyword>
<comment type="similarity">
    <text evidence="1">Belongs to the RRF family.</text>
</comment>
<comment type="caution">
    <text evidence="5">The sequence shown here is derived from an EMBL/GenBank/DDBJ whole genome shotgun (WGS) entry which is preliminary data.</text>
</comment>
<feature type="domain" description="Ribosome recycling factor" evidence="4">
    <location>
        <begin position="23"/>
        <end position="183"/>
    </location>
</feature>
<evidence type="ECO:0000313" key="5">
    <source>
        <dbReference type="EMBL" id="OGN34173.1"/>
    </source>
</evidence>
<dbReference type="EMBL" id="MGKY01000005">
    <property type="protein sequence ID" value="OGN34173.1"/>
    <property type="molecule type" value="Genomic_DNA"/>
</dbReference>
<dbReference type="Gene3D" id="3.30.1360.40">
    <property type="match status" value="1"/>
</dbReference>
<dbReference type="NCBIfam" id="TIGR00496">
    <property type="entry name" value="frr"/>
    <property type="match status" value="1"/>
</dbReference>
<dbReference type="FunFam" id="3.30.1360.40:FF:000001">
    <property type="entry name" value="Ribosome-recycling factor"/>
    <property type="match status" value="1"/>
</dbReference>
<dbReference type="CDD" id="cd00520">
    <property type="entry name" value="RRF"/>
    <property type="match status" value="1"/>
</dbReference>
<feature type="coiled-coil region" evidence="3">
    <location>
        <begin position="136"/>
        <end position="177"/>
    </location>
</feature>